<feature type="transmembrane region" description="Helical" evidence="1">
    <location>
        <begin position="50"/>
        <end position="74"/>
    </location>
</feature>
<feature type="transmembrane region" description="Helical" evidence="1">
    <location>
        <begin position="137"/>
        <end position="157"/>
    </location>
</feature>
<dbReference type="Proteomes" id="UP000198287">
    <property type="component" value="Unassembled WGS sequence"/>
</dbReference>
<keyword evidence="1" id="KW-0812">Transmembrane</keyword>
<name>A0A226EXU2_FOLCA</name>
<evidence type="ECO:0000256" key="1">
    <source>
        <dbReference type="SAM" id="Phobius"/>
    </source>
</evidence>
<reference evidence="2 3" key="1">
    <citation type="submission" date="2015-12" db="EMBL/GenBank/DDBJ databases">
        <title>The genome of Folsomia candida.</title>
        <authorList>
            <person name="Faddeeva A."/>
            <person name="Derks M.F."/>
            <person name="Anvar Y."/>
            <person name="Smit S."/>
            <person name="Van Straalen N."/>
            <person name="Roelofs D."/>
        </authorList>
    </citation>
    <scope>NUCLEOTIDE SEQUENCE [LARGE SCALE GENOMIC DNA]</scope>
    <source>
        <strain evidence="2 3">VU population</strain>
        <tissue evidence="2">Whole body</tissue>
    </source>
</reference>
<keyword evidence="1" id="KW-1133">Transmembrane helix</keyword>
<evidence type="ECO:0000313" key="2">
    <source>
        <dbReference type="EMBL" id="OXA61998.1"/>
    </source>
</evidence>
<feature type="transmembrane region" description="Helical" evidence="1">
    <location>
        <begin position="223"/>
        <end position="246"/>
    </location>
</feature>
<accession>A0A226EXU2</accession>
<sequence length="319" mass="36618">MPTRLAYKAMAINFSATSYLCKMPIDFNLKQRRLKATTITRLNIYQFAPWLIEVFFFFYFISIGSSTLLILRQIVNPNPLVKIKHILLSLMMNTSGTVVIGTVIYILRRGEVAIWVNHHLNQYGGLIRGNLTLSASLRMLLPLPFVPIFVTIFGMAANLDVYKYQLEHIQNIYAQYVRMKVIEVSFHGVEATLTFELYECGTWLSAASIFATLRLYNTVPFGLYFMFPFFAFTCLGISHLLLPVVASMHENSMKALAKWAAQLLGNGHSSTRGKYYEDNFELYVQSGSLLDLMDSHFSCWINRSKPIFCKVYWIIRLTC</sequence>
<keyword evidence="1" id="KW-0472">Membrane</keyword>
<dbReference type="AlphaFoldDB" id="A0A226EXU2"/>
<evidence type="ECO:0000313" key="3">
    <source>
        <dbReference type="Proteomes" id="UP000198287"/>
    </source>
</evidence>
<proteinExistence type="predicted"/>
<feature type="transmembrane region" description="Helical" evidence="1">
    <location>
        <begin position="86"/>
        <end position="107"/>
    </location>
</feature>
<organism evidence="2 3">
    <name type="scientific">Folsomia candida</name>
    <name type="common">Springtail</name>
    <dbReference type="NCBI Taxonomy" id="158441"/>
    <lineage>
        <taxon>Eukaryota</taxon>
        <taxon>Metazoa</taxon>
        <taxon>Ecdysozoa</taxon>
        <taxon>Arthropoda</taxon>
        <taxon>Hexapoda</taxon>
        <taxon>Collembola</taxon>
        <taxon>Entomobryomorpha</taxon>
        <taxon>Isotomoidea</taxon>
        <taxon>Isotomidae</taxon>
        <taxon>Proisotominae</taxon>
        <taxon>Folsomia</taxon>
    </lineage>
</organism>
<gene>
    <name evidence="2" type="ORF">Fcan01_00127</name>
</gene>
<dbReference type="EMBL" id="LNIX01000001">
    <property type="protein sequence ID" value="OXA61998.1"/>
    <property type="molecule type" value="Genomic_DNA"/>
</dbReference>
<protein>
    <submittedName>
        <fullName evidence="2">Uncharacterized protein</fullName>
    </submittedName>
</protein>
<comment type="caution">
    <text evidence="2">The sequence shown here is derived from an EMBL/GenBank/DDBJ whole genome shotgun (WGS) entry which is preliminary data.</text>
</comment>
<keyword evidence="3" id="KW-1185">Reference proteome</keyword>